<accession>A0A9Y1FMR2</accession>
<feature type="transmembrane region" description="Helical" evidence="1">
    <location>
        <begin position="76"/>
        <end position="97"/>
    </location>
</feature>
<keyword evidence="1" id="KW-0812">Transmembrane</keyword>
<dbReference type="AlphaFoldDB" id="A0A9Y1FMR2"/>
<dbReference type="Proteomes" id="UP001201020">
    <property type="component" value="Chromosome"/>
</dbReference>
<keyword evidence="1" id="KW-1133">Transmembrane helix</keyword>
<dbReference type="EMBL" id="CP084166">
    <property type="protein sequence ID" value="UJG41878.1"/>
    <property type="molecule type" value="Genomic_DNA"/>
</dbReference>
<keyword evidence="1" id="KW-0472">Membrane</keyword>
<gene>
    <name evidence="2" type="ORF">K9W45_05290</name>
</gene>
<evidence type="ECO:0000256" key="1">
    <source>
        <dbReference type="SAM" id="Phobius"/>
    </source>
</evidence>
<evidence type="ECO:0000313" key="2">
    <source>
        <dbReference type="EMBL" id="UJG41878.1"/>
    </source>
</evidence>
<organism evidence="2">
    <name type="scientific">Candidatus Heimdallarchaeum aukensis</name>
    <dbReference type="NCBI Taxonomy" id="2876573"/>
    <lineage>
        <taxon>Archaea</taxon>
        <taxon>Promethearchaeati</taxon>
        <taxon>Candidatus Heimdallarchaeota</taxon>
        <taxon>Candidatus Heimdallarchaeia (ex Rinke et al. 2021) (nom. nud.)</taxon>
        <taxon>Candidatus Heimdallarchaeales</taxon>
        <taxon>Candidatus Heimdallarchaeaceae</taxon>
        <taxon>Candidatus Heimdallarchaeum</taxon>
    </lineage>
</organism>
<protein>
    <submittedName>
        <fullName evidence="2">Uncharacterized protein</fullName>
    </submittedName>
</protein>
<reference evidence="2" key="1">
    <citation type="journal article" date="2022" name="Nat. Microbiol.">
        <title>Unique mobile elements and scalable gene flow at the prokaryote-eukaryote boundary revealed by circularized Asgard archaea genomes.</title>
        <authorList>
            <person name="Wu F."/>
            <person name="Speth D.R."/>
            <person name="Philosof A."/>
            <person name="Cremiere A."/>
            <person name="Narayanan A."/>
            <person name="Barco R.A."/>
            <person name="Connon S.A."/>
            <person name="Amend J.P."/>
            <person name="Antoshechkin I.A."/>
            <person name="Orphan V.J."/>
        </authorList>
    </citation>
    <scope>NUCLEOTIDE SEQUENCE</scope>
    <source>
        <strain evidence="2">PM71</strain>
    </source>
</reference>
<sequence>MTMKEQTFLAINSKEFIEAIAKIEKEDLNLKVYKKDEKKIVLLFSILFPIAYFSFQISKEEKNQISVKKKINYLPLFIMSIFLLSFFEIILYLTLFIVEKQNVISYLLIVIFWFFITWYFMVKAIEKFDKVIFLAFNIKIENS</sequence>
<feature type="transmembrane region" description="Helical" evidence="1">
    <location>
        <begin position="39"/>
        <end position="55"/>
    </location>
</feature>
<name>A0A9Y1FMR2_9ARCH</name>
<proteinExistence type="predicted"/>
<feature type="transmembrane region" description="Helical" evidence="1">
    <location>
        <begin position="103"/>
        <end position="122"/>
    </location>
</feature>